<protein>
    <recommendedName>
        <fullName evidence="4">Large ribosomal subunit protein uL15m</fullName>
    </recommendedName>
    <alternativeName>
        <fullName evidence="5">39S ribosomal protein L15, mitochondrial</fullName>
    </alternativeName>
</protein>
<name>A0AAV2PS77_MEGNR</name>
<keyword evidence="8" id="KW-1185">Reference proteome</keyword>
<dbReference type="PANTHER" id="PTHR12934">
    <property type="entry name" value="50S RIBOSOMAL PROTEIN L15"/>
    <property type="match status" value="1"/>
</dbReference>
<sequence>MSSGGTNGIIKYVFLVHRTMCCNTKPGPGYQLHAKRKRGIHGGKTHGCGSKGSGQRQNFMRLGYETGSNPFYLRFPCQNLYKGHHLRLSYVPLTLTQLQLTVDVNRIDTNGLVDVTTLMASALFKLSPLEKEGGFSLLEEGLDNFKAKLNLEVQWATEPVIAAIERNGGTITTAYYDPISLTAAVNPEKFFQRSEPIPRRMLPPQDLIDFYSDPRNRGYLADPEDIAKERLLLAQKYGYKLPDENPYPNEQKDPRQVFLGLEPGWIVNLREKVIMKPTDPELLEFYAS</sequence>
<evidence type="ECO:0000313" key="8">
    <source>
        <dbReference type="Proteomes" id="UP001497623"/>
    </source>
</evidence>
<dbReference type="InterPro" id="IPR036227">
    <property type="entry name" value="Ribosomal_uL15/eL18_sf"/>
</dbReference>
<evidence type="ECO:0000256" key="3">
    <source>
        <dbReference type="ARBA" id="ARBA00023274"/>
    </source>
</evidence>
<dbReference type="GO" id="GO:0003735">
    <property type="term" value="F:structural constituent of ribosome"/>
    <property type="evidence" value="ECO:0007669"/>
    <property type="project" value="InterPro"/>
</dbReference>
<dbReference type="Proteomes" id="UP001497623">
    <property type="component" value="Unassembled WGS sequence"/>
</dbReference>
<keyword evidence="3" id="KW-0687">Ribonucleoprotein</keyword>
<evidence type="ECO:0000313" key="7">
    <source>
        <dbReference type="EMBL" id="CAL4064380.1"/>
    </source>
</evidence>
<dbReference type="GO" id="GO:0006412">
    <property type="term" value="P:translation"/>
    <property type="evidence" value="ECO:0007669"/>
    <property type="project" value="InterPro"/>
</dbReference>
<comment type="similarity">
    <text evidence="1">Belongs to the universal ribosomal protein uL15 family.</text>
</comment>
<keyword evidence="2" id="KW-0689">Ribosomal protein</keyword>
<comment type="caution">
    <text evidence="7">The sequence shown here is derived from an EMBL/GenBank/DDBJ whole genome shotgun (WGS) entry which is preliminary data.</text>
</comment>
<accession>A0AAV2PS77</accession>
<organism evidence="7 8">
    <name type="scientific">Meganyctiphanes norvegica</name>
    <name type="common">Northern krill</name>
    <name type="synonym">Thysanopoda norvegica</name>
    <dbReference type="NCBI Taxonomy" id="48144"/>
    <lineage>
        <taxon>Eukaryota</taxon>
        <taxon>Metazoa</taxon>
        <taxon>Ecdysozoa</taxon>
        <taxon>Arthropoda</taxon>
        <taxon>Crustacea</taxon>
        <taxon>Multicrustacea</taxon>
        <taxon>Malacostraca</taxon>
        <taxon>Eumalacostraca</taxon>
        <taxon>Eucarida</taxon>
        <taxon>Euphausiacea</taxon>
        <taxon>Euphausiidae</taxon>
        <taxon>Meganyctiphanes</taxon>
    </lineage>
</organism>
<evidence type="ECO:0000259" key="6">
    <source>
        <dbReference type="Pfam" id="PF00828"/>
    </source>
</evidence>
<feature type="domain" description="Large ribosomal subunit protein uL15/eL18" evidence="6">
    <location>
        <begin position="93"/>
        <end position="172"/>
    </location>
</feature>
<dbReference type="SUPFAM" id="SSF52080">
    <property type="entry name" value="Ribosomal proteins L15p and L18e"/>
    <property type="match status" value="1"/>
</dbReference>
<dbReference type="EMBL" id="CAXKWB010001453">
    <property type="protein sequence ID" value="CAL4064380.1"/>
    <property type="molecule type" value="Genomic_DNA"/>
</dbReference>
<proteinExistence type="inferred from homology"/>
<dbReference type="Pfam" id="PF00828">
    <property type="entry name" value="Ribosomal_L27A"/>
    <property type="match status" value="1"/>
</dbReference>
<evidence type="ECO:0000256" key="1">
    <source>
        <dbReference type="ARBA" id="ARBA00007320"/>
    </source>
</evidence>
<dbReference type="InterPro" id="IPR005749">
    <property type="entry name" value="Ribosomal_uL15_bac-type"/>
</dbReference>
<evidence type="ECO:0000256" key="5">
    <source>
        <dbReference type="ARBA" id="ARBA00035423"/>
    </source>
</evidence>
<gene>
    <name evidence="7" type="ORF">MNOR_LOCUS4029</name>
</gene>
<feature type="non-terminal residue" evidence="7">
    <location>
        <position position="288"/>
    </location>
</feature>
<dbReference type="InterPro" id="IPR021131">
    <property type="entry name" value="Ribosomal_uL15/eL18"/>
</dbReference>
<evidence type="ECO:0000256" key="2">
    <source>
        <dbReference type="ARBA" id="ARBA00022980"/>
    </source>
</evidence>
<reference evidence="7 8" key="1">
    <citation type="submission" date="2024-05" db="EMBL/GenBank/DDBJ databases">
        <authorList>
            <person name="Wallberg A."/>
        </authorList>
    </citation>
    <scope>NUCLEOTIDE SEQUENCE [LARGE SCALE GENOMIC DNA]</scope>
</reference>
<dbReference type="AlphaFoldDB" id="A0AAV2PS77"/>
<evidence type="ECO:0000256" key="4">
    <source>
        <dbReference type="ARBA" id="ARBA00035299"/>
    </source>
</evidence>
<dbReference type="GO" id="GO:0005762">
    <property type="term" value="C:mitochondrial large ribosomal subunit"/>
    <property type="evidence" value="ECO:0007669"/>
    <property type="project" value="TreeGrafter"/>
</dbReference>
<dbReference type="PANTHER" id="PTHR12934:SF11">
    <property type="entry name" value="LARGE RIBOSOMAL SUBUNIT PROTEIN UL15M"/>
    <property type="match status" value="1"/>
</dbReference>